<gene>
    <name evidence="1" type="ORF">JAZ07_21295</name>
</gene>
<evidence type="ECO:0000313" key="1">
    <source>
        <dbReference type="EMBL" id="MCG7948884.1"/>
    </source>
</evidence>
<organism evidence="1 2">
    <name type="scientific">Candidatus Thiodiazotropha taylori</name>
    <dbReference type="NCBI Taxonomy" id="2792791"/>
    <lineage>
        <taxon>Bacteria</taxon>
        <taxon>Pseudomonadati</taxon>
        <taxon>Pseudomonadota</taxon>
        <taxon>Gammaproteobacteria</taxon>
        <taxon>Chromatiales</taxon>
        <taxon>Sedimenticolaceae</taxon>
        <taxon>Candidatus Thiodiazotropha</taxon>
    </lineage>
</organism>
<reference evidence="1" key="1">
    <citation type="journal article" date="2021" name="Proc. Natl. Acad. Sci. U.S.A.">
        <title>Global biogeography of chemosynthetic symbionts reveals both localized and globally distributed symbiont groups. .</title>
        <authorList>
            <person name="Osvatic J.T."/>
            <person name="Wilkins L.G.E."/>
            <person name="Leibrecht L."/>
            <person name="Leray M."/>
            <person name="Zauner S."/>
            <person name="Polzin J."/>
            <person name="Camacho Y."/>
            <person name="Gros O."/>
            <person name="van Gils J.A."/>
            <person name="Eisen J.A."/>
            <person name="Petersen J.M."/>
            <person name="Yuen B."/>
        </authorList>
    </citation>
    <scope>NUCLEOTIDE SEQUENCE</scope>
    <source>
        <strain evidence="1">MAGclacostrist064TRANS</strain>
    </source>
</reference>
<comment type="caution">
    <text evidence="1">The sequence shown here is derived from an EMBL/GenBank/DDBJ whole genome shotgun (WGS) entry which is preliminary data.</text>
</comment>
<protein>
    <submittedName>
        <fullName evidence="1">Uncharacterized protein</fullName>
    </submittedName>
</protein>
<dbReference type="AlphaFoldDB" id="A0A9E4N7B5"/>
<proteinExistence type="predicted"/>
<dbReference type="Proteomes" id="UP000886667">
    <property type="component" value="Unassembled WGS sequence"/>
</dbReference>
<accession>A0A9E4N7B5</accession>
<sequence length="146" mass="16549">MENNDHMDVKKLTPEEVVKANPKIYWGEETPTYDVIDNSIISQLNESGCKNLSVDEFLGWHIISTDTDWVTSSGKSVSELFGTAHWLPGGGGNGFRFEYFLNIIASHLCVFKQDYLHQIKGDIEESFPLEIDSQFRGKTIVAYKLD</sequence>
<evidence type="ECO:0000313" key="2">
    <source>
        <dbReference type="Proteomes" id="UP000886667"/>
    </source>
</evidence>
<name>A0A9E4N7B5_9GAMM</name>
<dbReference type="EMBL" id="JAEPCM010000806">
    <property type="protein sequence ID" value="MCG7948884.1"/>
    <property type="molecule type" value="Genomic_DNA"/>
</dbReference>